<dbReference type="InterPro" id="IPR012341">
    <property type="entry name" value="6hp_glycosidase-like_sf"/>
</dbReference>
<dbReference type="InterPro" id="IPR052369">
    <property type="entry name" value="UG_Glycosaminoglycan_Hydrolase"/>
</dbReference>
<dbReference type="EMBL" id="KV453918">
    <property type="protein sequence ID" value="ODV76723.1"/>
    <property type="molecule type" value="Genomic_DNA"/>
</dbReference>
<name>A0A1E4SB42_9ASCO</name>
<keyword evidence="4" id="KW-1185">Reference proteome</keyword>
<protein>
    <submittedName>
        <fullName evidence="3">Glycoside hydrolase family 88 protein</fullName>
    </submittedName>
</protein>
<dbReference type="STRING" id="984487.A0A1E4SB42"/>
<proteinExistence type="inferred from homology"/>
<gene>
    <name evidence="3" type="ORF">CANTADRAFT_58042</name>
</gene>
<dbReference type="RefSeq" id="XP_020061845.1">
    <property type="nucleotide sequence ID" value="XM_020210761.1"/>
</dbReference>
<reference evidence="4" key="1">
    <citation type="submission" date="2016-05" db="EMBL/GenBank/DDBJ databases">
        <title>Comparative genomics of biotechnologically important yeasts.</title>
        <authorList>
            <consortium name="DOE Joint Genome Institute"/>
            <person name="Riley R."/>
            <person name="Haridas S."/>
            <person name="Wolfe K.H."/>
            <person name="Lopes M.R."/>
            <person name="Hittinger C.T."/>
            <person name="Goker M."/>
            <person name="Salamov A."/>
            <person name="Wisecaver J."/>
            <person name="Long T.M."/>
            <person name="Aerts A.L."/>
            <person name="Barry K."/>
            <person name="Choi C."/>
            <person name="Clum A."/>
            <person name="Coughlan A.Y."/>
            <person name="Deshpande S."/>
            <person name="Douglass A.P."/>
            <person name="Hanson S.J."/>
            <person name="Klenk H.-P."/>
            <person name="Labutti K."/>
            <person name="Lapidus A."/>
            <person name="Lindquist E."/>
            <person name="Lipzen A."/>
            <person name="Meier-Kolthoff J.P."/>
            <person name="Ohm R.A."/>
            <person name="Otillar R.P."/>
            <person name="Pangilinan J."/>
            <person name="Peng Y."/>
            <person name="Rokas A."/>
            <person name="Rosa C.A."/>
            <person name="Scheuner C."/>
            <person name="Sibirny A.A."/>
            <person name="Slot J.C."/>
            <person name="Stielow J.B."/>
            <person name="Sun H."/>
            <person name="Kurtzman C.P."/>
            <person name="Blackwell M."/>
            <person name="Grigoriev I.V."/>
            <person name="Jeffries T.W."/>
        </authorList>
    </citation>
    <scope>NUCLEOTIDE SEQUENCE [LARGE SCALE GENOMIC DNA]</scope>
    <source>
        <strain evidence="4">NRRL Y-17324</strain>
    </source>
</reference>
<dbReference type="InterPro" id="IPR008928">
    <property type="entry name" value="6-hairpin_glycosidase_sf"/>
</dbReference>
<dbReference type="PANTHER" id="PTHR36845:SF1">
    <property type="entry name" value="HYDROLASE, PUTATIVE (AFU_ORTHOLOGUE AFUA_7G05090)-RELATED"/>
    <property type="match status" value="1"/>
</dbReference>
<dbReference type="Proteomes" id="UP000094285">
    <property type="component" value="Unassembled WGS sequence"/>
</dbReference>
<dbReference type="OrthoDB" id="2317065at2759"/>
<dbReference type="GeneID" id="30984897"/>
<dbReference type="GO" id="GO:0000272">
    <property type="term" value="P:polysaccharide catabolic process"/>
    <property type="evidence" value="ECO:0007669"/>
    <property type="project" value="TreeGrafter"/>
</dbReference>
<dbReference type="PANTHER" id="PTHR36845">
    <property type="entry name" value="HYDROLASE, PUTATIVE (AFU_ORTHOLOGUE AFUA_7G05090)-RELATED"/>
    <property type="match status" value="1"/>
</dbReference>
<evidence type="ECO:0000256" key="2">
    <source>
        <dbReference type="ARBA" id="ARBA00038358"/>
    </source>
</evidence>
<dbReference type="GO" id="GO:0052757">
    <property type="term" value="F:chondroitin hydrolase activity"/>
    <property type="evidence" value="ECO:0007669"/>
    <property type="project" value="TreeGrafter"/>
</dbReference>
<evidence type="ECO:0000313" key="3">
    <source>
        <dbReference type="EMBL" id="ODV76723.1"/>
    </source>
</evidence>
<dbReference type="SUPFAM" id="SSF48208">
    <property type="entry name" value="Six-hairpin glycosidases"/>
    <property type="match status" value="1"/>
</dbReference>
<comment type="similarity">
    <text evidence="2">Belongs to the glycosyl hydrolase 88 family.</text>
</comment>
<dbReference type="Gene3D" id="1.50.10.10">
    <property type="match status" value="1"/>
</dbReference>
<evidence type="ECO:0000256" key="1">
    <source>
        <dbReference type="ARBA" id="ARBA00022801"/>
    </source>
</evidence>
<evidence type="ECO:0000313" key="4">
    <source>
        <dbReference type="Proteomes" id="UP000094285"/>
    </source>
</evidence>
<organism evidence="3 4">
    <name type="scientific">Suhomyces tanzawaensis NRRL Y-17324</name>
    <dbReference type="NCBI Taxonomy" id="984487"/>
    <lineage>
        <taxon>Eukaryota</taxon>
        <taxon>Fungi</taxon>
        <taxon>Dikarya</taxon>
        <taxon>Ascomycota</taxon>
        <taxon>Saccharomycotina</taxon>
        <taxon>Pichiomycetes</taxon>
        <taxon>Debaryomycetaceae</taxon>
        <taxon>Suhomyces</taxon>
    </lineage>
</organism>
<accession>A0A1E4SB42</accession>
<sequence>MPAAENLLNGLEDQLFGELTVAKIWGVAASKLQDQNPPTEFPEHSYGKYQYNPIDYWTSGFFPGSVWALVERSIKYPKHFPLDKLNPVKLQYAARWWATNLPGQATRTNTHDLGFVFCPSFIREYELFGTQESLDVLVTAANSLATRFDEKIGCMRSWDESHNKEIHFTDKKKDFLVIIDNMCNLDLLYYVAAKTGDLRLSTIATKHAETTLKNHFRYPEWSCYHVVNYDQETGEPKAKFTHQGYEDESAWSRGLSWAVLGFAEAYGWTKKQQFLEAAINSAEYFFSRLSEDGVPAWDFDAPSNNIKDVSAAMATALGLLKIYEHTKDNKFLEKGVKLVSDTLKFTYNGESRFTTDGSVESEKDTLLDHSTMNNNEHAIRRHADHGLVYADYYFLAVGNKLLELGVII</sequence>
<dbReference type="AlphaFoldDB" id="A0A1E4SB42"/>
<keyword evidence="1 3" id="KW-0378">Hydrolase</keyword>